<organism evidence="1 2">
    <name type="scientific">Burkholderia multivorans</name>
    <dbReference type="NCBI Taxonomy" id="87883"/>
    <lineage>
        <taxon>Bacteria</taxon>
        <taxon>Pseudomonadati</taxon>
        <taxon>Pseudomonadota</taxon>
        <taxon>Betaproteobacteria</taxon>
        <taxon>Burkholderiales</taxon>
        <taxon>Burkholderiaceae</taxon>
        <taxon>Burkholderia</taxon>
        <taxon>Burkholderia cepacia complex</taxon>
    </lineage>
</organism>
<dbReference type="EMBL" id="PVFR01000041">
    <property type="protein sequence ID" value="PRE48598.1"/>
    <property type="molecule type" value="Genomic_DNA"/>
</dbReference>
<proteinExistence type="predicted"/>
<gene>
    <name evidence="1" type="ORF">C6P99_13970</name>
</gene>
<reference evidence="1 2" key="1">
    <citation type="submission" date="2018-03" db="EMBL/GenBank/DDBJ databases">
        <authorList>
            <person name="Nguyen K."/>
            <person name="Fouts D."/>
            <person name="Sutton G."/>
        </authorList>
    </citation>
    <scope>NUCLEOTIDE SEQUENCE [LARGE SCALE GENOMIC DNA]</scope>
    <source>
        <strain evidence="1 2">AU14328</strain>
    </source>
</reference>
<name>A0AB37ASQ0_9BURK</name>
<evidence type="ECO:0000313" key="1">
    <source>
        <dbReference type="EMBL" id="PRE48598.1"/>
    </source>
</evidence>
<accession>A0AB37ASQ0</accession>
<dbReference type="AlphaFoldDB" id="A0AB37ASQ0"/>
<dbReference type="Proteomes" id="UP000237811">
    <property type="component" value="Unassembled WGS sequence"/>
</dbReference>
<protein>
    <recommendedName>
        <fullName evidence="3">Bacteriophage protein</fullName>
    </recommendedName>
</protein>
<evidence type="ECO:0000313" key="2">
    <source>
        <dbReference type="Proteomes" id="UP000237811"/>
    </source>
</evidence>
<evidence type="ECO:0008006" key="3">
    <source>
        <dbReference type="Google" id="ProtNLM"/>
    </source>
</evidence>
<comment type="caution">
    <text evidence="1">The sequence shown here is derived from an EMBL/GenBank/DDBJ whole genome shotgun (WGS) entry which is preliminary data.</text>
</comment>
<sequence length="69" mass="8461">MCLDFALDTRFSEPFFFSFYLDRAFFNDSEAFFDLLNDLSRMVYSEFRGKRRGPAYEPLHCRFYRFRAI</sequence>